<sequence length="135" mass="15194">MSLLPRLFSSAPGLPSTFQIALPALLLLYTFRQLSDFKHHYGTDFVSLNSCLQSSTHVIYLCMSTESVTPRKYSYKFMKKNQSVLNSVLCTDTGSSDLLSVHIISSNRVEVMNVTHNICMYQTGIVFKNQDPETC</sequence>
<dbReference type="Proteomes" id="UP001054945">
    <property type="component" value="Unassembled WGS sequence"/>
</dbReference>
<organism evidence="1 2">
    <name type="scientific">Caerostris extrusa</name>
    <name type="common">Bark spider</name>
    <name type="synonym">Caerostris bankana</name>
    <dbReference type="NCBI Taxonomy" id="172846"/>
    <lineage>
        <taxon>Eukaryota</taxon>
        <taxon>Metazoa</taxon>
        <taxon>Ecdysozoa</taxon>
        <taxon>Arthropoda</taxon>
        <taxon>Chelicerata</taxon>
        <taxon>Arachnida</taxon>
        <taxon>Araneae</taxon>
        <taxon>Araneomorphae</taxon>
        <taxon>Entelegynae</taxon>
        <taxon>Araneoidea</taxon>
        <taxon>Araneidae</taxon>
        <taxon>Caerostris</taxon>
    </lineage>
</organism>
<gene>
    <name evidence="1" type="ORF">CEXT_465341</name>
</gene>
<protein>
    <submittedName>
        <fullName evidence="1">Uncharacterized protein</fullName>
    </submittedName>
</protein>
<name>A0AAV4PCZ6_CAEEX</name>
<reference evidence="1 2" key="1">
    <citation type="submission" date="2021-06" db="EMBL/GenBank/DDBJ databases">
        <title>Caerostris extrusa draft genome.</title>
        <authorList>
            <person name="Kono N."/>
            <person name="Arakawa K."/>
        </authorList>
    </citation>
    <scope>NUCLEOTIDE SEQUENCE [LARGE SCALE GENOMIC DNA]</scope>
</reference>
<dbReference type="EMBL" id="BPLR01004326">
    <property type="protein sequence ID" value="GIX94026.1"/>
    <property type="molecule type" value="Genomic_DNA"/>
</dbReference>
<evidence type="ECO:0000313" key="1">
    <source>
        <dbReference type="EMBL" id="GIX94026.1"/>
    </source>
</evidence>
<comment type="caution">
    <text evidence="1">The sequence shown here is derived from an EMBL/GenBank/DDBJ whole genome shotgun (WGS) entry which is preliminary data.</text>
</comment>
<evidence type="ECO:0000313" key="2">
    <source>
        <dbReference type="Proteomes" id="UP001054945"/>
    </source>
</evidence>
<proteinExistence type="predicted"/>
<accession>A0AAV4PCZ6</accession>
<keyword evidence="2" id="KW-1185">Reference proteome</keyword>
<dbReference type="AlphaFoldDB" id="A0AAV4PCZ6"/>